<feature type="non-terminal residue" evidence="2">
    <location>
        <position position="303"/>
    </location>
</feature>
<sequence length="303" mass="33971">MKRTVVTTIAAALLMGCQVSQYFSTTGSQMEKSGVFSKTSIHQRNAETQKKTQIRFATYNVLFGLWAQPESIGQMFKPYNLDVICFNEVPDGDWTARVGRVLGMHHVHVGKVSSANHKNKYKSILCRFPLFDKGEVEINAKGWKPASLVSAKTNIKGVPLMLYSTHIPGQPEVQKSAAVYIAENVIRGSMHDNLIILGDLNNQLDKGALKSIKTVGMKSIWKELAIDTAKISTHKHIETGNESGVIDHIFFRSRTFAIEVTNGGIIDSAFNNPEEEIQMTRYKTEWLKYGKPLSDHRPIWAEF</sequence>
<protein>
    <recommendedName>
        <fullName evidence="1">Endonuclease/exonuclease/phosphatase domain-containing protein</fullName>
    </recommendedName>
</protein>
<proteinExistence type="predicted"/>
<feature type="domain" description="Endonuclease/exonuclease/phosphatase" evidence="1">
    <location>
        <begin position="57"/>
        <end position="264"/>
    </location>
</feature>
<reference evidence="2" key="1">
    <citation type="submission" date="2018-05" db="EMBL/GenBank/DDBJ databases">
        <authorList>
            <person name="Lanie J.A."/>
            <person name="Ng W.-L."/>
            <person name="Kazmierczak K.M."/>
            <person name="Andrzejewski T.M."/>
            <person name="Davidsen T.M."/>
            <person name="Wayne K.J."/>
            <person name="Tettelin H."/>
            <person name="Glass J.I."/>
            <person name="Rusch D."/>
            <person name="Podicherti R."/>
            <person name="Tsui H.-C.T."/>
            <person name="Winkler M.E."/>
        </authorList>
    </citation>
    <scope>NUCLEOTIDE SEQUENCE</scope>
</reference>
<dbReference type="InterPro" id="IPR036691">
    <property type="entry name" value="Endo/exonu/phosph_ase_sf"/>
</dbReference>
<dbReference type="SUPFAM" id="SSF56219">
    <property type="entry name" value="DNase I-like"/>
    <property type="match status" value="1"/>
</dbReference>
<dbReference type="Gene3D" id="3.60.10.10">
    <property type="entry name" value="Endonuclease/exonuclease/phosphatase"/>
    <property type="match status" value="1"/>
</dbReference>
<dbReference type="AlphaFoldDB" id="A0A382IZI6"/>
<accession>A0A382IZI6</accession>
<dbReference type="EMBL" id="UINC01070804">
    <property type="protein sequence ID" value="SVC05234.1"/>
    <property type="molecule type" value="Genomic_DNA"/>
</dbReference>
<dbReference type="PROSITE" id="PS51257">
    <property type="entry name" value="PROKAR_LIPOPROTEIN"/>
    <property type="match status" value="1"/>
</dbReference>
<dbReference type="Pfam" id="PF03372">
    <property type="entry name" value="Exo_endo_phos"/>
    <property type="match status" value="1"/>
</dbReference>
<name>A0A382IZI6_9ZZZZ</name>
<dbReference type="GO" id="GO:0003824">
    <property type="term" value="F:catalytic activity"/>
    <property type="evidence" value="ECO:0007669"/>
    <property type="project" value="InterPro"/>
</dbReference>
<evidence type="ECO:0000259" key="1">
    <source>
        <dbReference type="Pfam" id="PF03372"/>
    </source>
</evidence>
<dbReference type="InterPro" id="IPR005135">
    <property type="entry name" value="Endo/exonuclease/phosphatase"/>
</dbReference>
<gene>
    <name evidence="2" type="ORF">METZ01_LOCUS258088</name>
</gene>
<organism evidence="2">
    <name type="scientific">marine metagenome</name>
    <dbReference type="NCBI Taxonomy" id="408172"/>
    <lineage>
        <taxon>unclassified sequences</taxon>
        <taxon>metagenomes</taxon>
        <taxon>ecological metagenomes</taxon>
    </lineage>
</organism>
<evidence type="ECO:0000313" key="2">
    <source>
        <dbReference type="EMBL" id="SVC05234.1"/>
    </source>
</evidence>